<feature type="domain" description="Carrier" evidence="1">
    <location>
        <begin position="1"/>
        <end position="80"/>
    </location>
</feature>
<protein>
    <recommendedName>
        <fullName evidence="1">Carrier domain-containing protein</fullName>
    </recommendedName>
</protein>
<accession>F9UAU5</accession>
<name>F9UAU5_9GAMM</name>
<keyword evidence="3" id="KW-1185">Reference proteome</keyword>
<dbReference type="PATRIC" id="fig|768671.3.peg.2097"/>
<proteinExistence type="predicted"/>
<dbReference type="STRING" id="768671.ThimaDRAFT_1981"/>
<gene>
    <name evidence="2" type="ORF">ThimaDRAFT_1981</name>
</gene>
<dbReference type="Proteomes" id="UP000005459">
    <property type="component" value="Unassembled WGS sequence"/>
</dbReference>
<sequence length="81" mass="9362">MPTVDRLRRYVLESFLFTTDESALDNDDSFLDKGIIDSTGILELVTFLEQEFGIQIADEELLPENLDSIDRLVNFIHRKQS</sequence>
<dbReference type="OrthoDB" id="2625323at2"/>
<organism evidence="2 3">
    <name type="scientific">Thiocapsa marina 5811</name>
    <dbReference type="NCBI Taxonomy" id="768671"/>
    <lineage>
        <taxon>Bacteria</taxon>
        <taxon>Pseudomonadati</taxon>
        <taxon>Pseudomonadota</taxon>
        <taxon>Gammaproteobacteria</taxon>
        <taxon>Chromatiales</taxon>
        <taxon>Chromatiaceae</taxon>
        <taxon>Thiocapsa</taxon>
    </lineage>
</organism>
<dbReference type="Gene3D" id="1.10.1200.10">
    <property type="entry name" value="ACP-like"/>
    <property type="match status" value="1"/>
</dbReference>
<evidence type="ECO:0000313" key="2">
    <source>
        <dbReference type="EMBL" id="EGV18563.1"/>
    </source>
</evidence>
<dbReference type="Pfam" id="PF00550">
    <property type="entry name" value="PP-binding"/>
    <property type="match status" value="1"/>
</dbReference>
<dbReference type="EMBL" id="AFWV01000006">
    <property type="protein sequence ID" value="EGV18563.1"/>
    <property type="molecule type" value="Genomic_DNA"/>
</dbReference>
<dbReference type="InterPro" id="IPR036736">
    <property type="entry name" value="ACP-like_sf"/>
</dbReference>
<evidence type="ECO:0000259" key="1">
    <source>
        <dbReference type="PROSITE" id="PS50075"/>
    </source>
</evidence>
<dbReference type="AlphaFoldDB" id="F9UAU5"/>
<dbReference type="eggNOG" id="COG0236">
    <property type="taxonomic scope" value="Bacteria"/>
</dbReference>
<dbReference type="SUPFAM" id="SSF47336">
    <property type="entry name" value="ACP-like"/>
    <property type="match status" value="1"/>
</dbReference>
<dbReference type="PROSITE" id="PS50075">
    <property type="entry name" value="CARRIER"/>
    <property type="match status" value="1"/>
</dbReference>
<dbReference type="InterPro" id="IPR009081">
    <property type="entry name" value="PP-bd_ACP"/>
</dbReference>
<reference evidence="2 3" key="1">
    <citation type="submission" date="2011-06" db="EMBL/GenBank/DDBJ databases">
        <title>The draft genome of Thiocapsa marina 5811.</title>
        <authorList>
            <consortium name="US DOE Joint Genome Institute (JGI-PGF)"/>
            <person name="Lucas S."/>
            <person name="Han J."/>
            <person name="Cheng J.-F."/>
            <person name="Goodwin L."/>
            <person name="Pitluck S."/>
            <person name="Peters L."/>
            <person name="Land M.L."/>
            <person name="Hauser L."/>
            <person name="Vogl K."/>
            <person name="Liu Z."/>
            <person name="Imhoff J."/>
            <person name="Thiel V."/>
            <person name="Frigaard N.-U."/>
            <person name="Bryant D."/>
            <person name="Woyke T.J."/>
        </authorList>
    </citation>
    <scope>NUCLEOTIDE SEQUENCE [LARGE SCALE GENOMIC DNA]</scope>
    <source>
        <strain evidence="2 3">5811</strain>
    </source>
</reference>
<evidence type="ECO:0000313" key="3">
    <source>
        <dbReference type="Proteomes" id="UP000005459"/>
    </source>
</evidence>